<dbReference type="Gene3D" id="3.10.450.50">
    <property type="match status" value="1"/>
</dbReference>
<dbReference type="RefSeq" id="WP_030134118.1">
    <property type="nucleotide sequence ID" value="NZ_JAKNRE010000002.1"/>
</dbReference>
<dbReference type="EMBL" id="LK021337">
    <property type="protein sequence ID" value="CDQ42582.1"/>
    <property type="molecule type" value="Genomic_DNA"/>
</dbReference>
<feature type="domain" description="SnoaL-like" evidence="1">
    <location>
        <begin position="15"/>
        <end position="140"/>
    </location>
</feature>
<dbReference type="AlphaFoldDB" id="A0AAV2WE90"/>
<dbReference type="InterPro" id="IPR032710">
    <property type="entry name" value="NTF2-like_dom_sf"/>
</dbReference>
<dbReference type="Pfam" id="PF13577">
    <property type="entry name" value="SnoaL_4"/>
    <property type="match status" value="1"/>
</dbReference>
<sequence length="165" mass="18953">MTDPMAAVRQRLDLLEAREDIRRLKHRYAYICDTGYDGEAFANLFTPEGIWESNTFGLVRGHREIRDFINRIGDTEYSWAIHYMTCLEVDLDESATVATGTWQLLQLCTRISSLEPEPVLATAIYHDDLVKTDDGWRFRKVSATFQHVTDMRSGWGPNLLPGLVK</sequence>
<reference evidence="2" key="2">
    <citation type="submission" date="2015-09" db="EMBL/GenBank/DDBJ databases">
        <title>Draft genome sequence of Mycobacterium neoaurum DSM 44074.</title>
        <authorList>
            <person name="Croce O."/>
            <person name="Robert C."/>
            <person name="Raoult D."/>
            <person name="Drancourt M."/>
        </authorList>
    </citation>
    <scope>NUCLEOTIDE SEQUENCE</scope>
    <source>
        <strain evidence="2">DSM 44074</strain>
    </source>
</reference>
<dbReference type="InterPro" id="IPR037401">
    <property type="entry name" value="SnoaL-like"/>
</dbReference>
<accession>A0AAV2WE90</accession>
<gene>
    <name evidence="2" type="ORF">BN1047_00437</name>
</gene>
<dbReference type="SUPFAM" id="SSF54427">
    <property type="entry name" value="NTF2-like"/>
    <property type="match status" value="1"/>
</dbReference>
<reference evidence="2" key="1">
    <citation type="submission" date="2014-05" db="EMBL/GenBank/DDBJ databases">
        <authorList>
            <person name="Urmite Genomes"/>
        </authorList>
    </citation>
    <scope>NUCLEOTIDE SEQUENCE</scope>
    <source>
        <strain evidence="2">DSM 44074</strain>
    </source>
</reference>
<evidence type="ECO:0000313" key="2">
    <source>
        <dbReference type="EMBL" id="CDQ42582.1"/>
    </source>
</evidence>
<evidence type="ECO:0000313" key="3">
    <source>
        <dbReference type="Proteomes" id="UP000028864"/>
    </source>
</evidence>
<proteinExistence type="predicted"/>
<protein>
    <recommendedName>
        <fullName evidence="1">SnoaL-like domain-containing protein</fullName>
    </recommendedName>
</protein>
<dbReference type="CDD" id="cd00531">
    <property type="entry name" value="NTF2_like"/>
    <property type="match status" value="1"/>
</dbReference>
<dbReference type="Proteomes" id="UP000028864">
    <property type="component" value="Unassembled WGS sequence"/>
</dbReference>
<organism evidence="2 3">
    <name type="scientific">Mycolicibacterium neoaurum</name>
    <name type="common">Mycobacterium neoaurum</name>
    <dbReference type="NCBI Taxonomy" id="1795"/>
    <lineage>
        <taxon>Bacteria</taxon>
        <taxon>Bacillati</taxon>
        <taxon>Actinomycetota</taxon>
        <taxon>Actinomycetes</taxon>
        <taxon>Mycobacteriales</taxon>
        <taxon>Mycobacteriaceae</taxon>
        <taxon>Mycolicibacterium</taxon>
    </lineage>
</organism>
<name>A0AAV2WE90_MYCNE</name>
<evidence type="ECO:0000259" key="1">
    <source>
        <dbReference type="Pfam" id="PF13577"/>
    </source>
</evidence>